<comment type="caution">
    <text evidence="1">The sequence shown here is derived from an EMBL/GenBank/DDBJ whole genome shotgun (WGS) entry which is preliminary data.</text>
</comment>
<dbReference type="AlphaFoldDB" id="A0AAV1J7R8"/>
<protein>
    <submittedName>
        <fullName evidence="1">Uncharacterized protein</fullName>
    </submittedName>
</protein>
<keyword evidence="2" id="KW-1185">Reference proteome</keyword>
<accession>A0AAV1J7R8</accession>
<organism evidence="1 2">
    <name type="scientific">Leptosia nina</name>
    <dbReference type="NCBI Taxonomy" id="320188"/>
    <lineage>
        <taxon>Eukaryota</taxon>
        <taxon>Metazoa</taxon>
        <taxon>Ecdysozoa</taxon>
        <taxon>Arthropoda</taxon>
        <taxon>Hexapoda</taxon>
        <taxon>Insecta</taxon>
        <taxon>Pterygota</taxon>
        <taxon>Neoptera</taxon>
        <taxon>Endopterygota</taxon>
        <taxon>Lepidoptera</taxon>
        <taxon>Glossata</taxon>
        <taxon>Ditrysia</taxon>
        <taxon>Papilionoidea</taxon>
        <taxon>Pieridae</taxon>
        <taxon>Pierinae</taxon>
        <taxon>Leptosia</taxon>
    </lineage>
</organism>
<sequence length="177" mass="20918">MKKEFAINSLRLWRSENWTPYGTESKNLFVRMHIDQLLITSGDEILESLNMNGKIKGVYKEDVLLLVVTEHPKEVRKIKFRIQNNAVKVLRHLGEHFPITKYQSTKFHKKMKYRKIDEHIHKTIKRIQNENFSSFQLPKSYDEFIKICLLDPAFPKLITETQNIINSKGFLETSGKQ</sequence>
<dbReference type="EMBL" id="CAVLEF010000007">
    <property type="protein sequence ID" value="CAK1545400.1"/>
    <property type="molecule type" value="Genomic_DNA"/>
</dbReference>
<reference evidence="1 2" key="1">
    <citation type="submission" date="2023-11" db="EMBL/GenBank/DDBJ databases">
        <authorList>
            <person name="Okamura Y."/>
        </authorList>
    </citation>
    <scope>NUCLEOTIDE SEQUENCE [LARGE SCALE GENOMIC DNA]</scope>
</reference>
<gene>
    <name evidence="1" type="ORF">LNINA_LOCUS5058</name>
</gene>
<proteinExistence type="predicted"/>
<name>A0AAV1J7R8_9NEOP</name>
<dbReference type="Proteomes" id="UP001497472">
    <property type="component" value="Unassembled WGS sequence"/>
</dbReference>
<evidence type="ECO:0000313" key="1">
    <source>
        <dbReference type="EMBL" id="CAK1545400.1"/>
    </source>
</evidence>
<evidence type="ECO:0000313" key="2">
    <source>
        <dbReference type="Proteomes" id="UP001497472"/>
    </source>
</evidence>